<dbReference type="PIRSF" id="PIRSF006806">
    <property type="entry name" value="FTHF_cligase"/>
    <property type="match status" value="1"/>
</dbReference>
<dbReference type="EC" id="6.3.3.2" evidence="5"/>
<feature type="binding site" evidence="4">
    <location>
        <position position="57"/>
    </location>
    <ligand>
        <name>substrate</name>
    </ligand>
</feature>
<protein>
    <recommendedName>
        <fullName evidence="5">5-formyltetrahydrofolate cyclo-ligase</fullName>
        <ecNumber evidence="5">6.3.3.2</ecNumber>
    </recommendedName>
</protein>
<evidence type="ECO:0000256" key="5">
    <source>
        <dbReference type="RuleBase" id="RU361279"/>
    </source>
</evidence>
<organism evidence="6 7">
    <name type="scientific">Luteolibacter yonseiensis</name>
    <dbReference type="NCBI Taxonomy" id="1144680"/>
    <lineage>
        <taxon>Bacteria</taxon>
        <taxon>Pseudomonadati</taxon>
        <taxon>Verrucomicrobiota</taxon>
        <taxon>Verrucomicrobiia</taxon>
        <taxon>Verrucomicrobiales</taxon>
        <taxon>Verrucomicrobiaceae</taxon>
        <taxon>Luteolibacter</taxon>
    </lineage>
</organism>
<keyword evidence="5" id="KW-0460">Magnesium</keyword>
<evidence type="ECO:0000256" key="1">
    <source>
        <dbReference type="ARBA" id="ARBA00010638"/>
    </source>
</evidence>
<evidence type="ECO:0000313" key="7">
    <source>
        <dbReference type="Proteomes" id="UP000600139"/>
    </source>
</evidence>
<name>A0A934VDM1_9BACT</name>
<keyword evidence="7" id="KW-1185">Reference proteome</keyword>
<accession>A0A934VDM1</accession>
<dbReference type="InterPro" id="IPR002698">
    <property type="entry name" value="FTHF_cligase"/>
</dbReference>
<evidence type="ECO:0000256" key="4">
    <source>
        <dbReference type="PIRSR" id="PIRSR006806-1"/>
    </source>
</evidence>
<dbReference type="Gene3D" id="3.40.50.10420">
    <property type="entry name" value="NagB/RpiA/CoA transferase-like"/>
    <property type="match status" value="1"/>
</dbReference>
<dbReference type="NCBIfam" id="TIGR02727">
    <property type="entry name" value="MTHFS_bact"/>
    <property type="match status" value="1"/>
</dbReference>
<dbReference type="InterPro" id="IPR024185">
    <property type="entry name" value="FTHF_cligase-like_sf"/>
</dbReference>
<proteinExistence type="inferred from homology"/>
<dbReference type="GO" id="GO:0009396">
    <property type="term" value="P:folic acid-containing compound biosynthetic process"/>
    <property type="evidence" value="ECO:0007669"/>
    <property type="project" value="TreeGrafter"/>
</dbReference>
<dbReference type="Proteomes" id="UP000600139">
    <property type="component" value="Unassembled WGS sequence"/>
</dbReference>
<dbReference type="SUPFAM" id="SSF100950">
    <property type="entry name" value="NagB/RpiA/CoA transferase-like"/>
    <property type="match status" value="1"/>
</dbReference>
<evidence type="ECO:0000313" key="6">
    <source>
        <dbReference type="EMBL" id="MBK1817704.1"/>
    </source>
</evidence>
<feature type="binding site" evidence="4">
    <location>
        <begin position="10"/>
        <end position="14"/>
    </location>
    <ligand>
        <name>ATP</name>
        <dbReference type="ChEBI" id="CHEBI:30616"/>
    </ligand>
</feature>
<comment type="catalytic activity">
    <reaction evidence="5">
        <text>(6S)-5-formyl-5,6,7,8-tetrahydrofolate + ATP = (6R)-5,10-methenyltetrahydrofolate + ADP + phosphate</text>
        <dbReference type="Rhea" id="RHEA:10488"/>
        <dbReference type="ChEBI" id="CHEBI:30616"/>
        <dbReference type="ChEBI" id="CHEBI:43474"/>
        <dbReference type="ChEBI" id="CHEBI:57455"/>
        <dbReference type="ChEBI" id="CHEBI:57457"/>
        <dbReference type="ChEBI" id="CHEBI:456216"/>
        <dbReference type="EC" id="6.3.3.2"/>
    </reaction>
</comment>
<keyword evidence="5" id="KW-0479">Metal-binding</keyword>
<dbReference type="GO" id="GO:0030272">
    <property type="term" value="F:5-formyltetrahydrofolate cyclo-ligase activity"/>
    <property type="evidence" value="ECO:0007669"/>
    <property type="project" value="UniProtKB-EC"/>
</dbReference>
<evidence type="ECO:0000256" key="3">
    <source>
        <dbReference type="ARBA" id="ARBA00022840"/>
    </source>
</evidence>
<comment type="similarity">
    <text evidence="1 5">Belongs to the 5-formyltetrahydrofolate cyclo-ligase family.</text>
</comment>
<dbReference type="GO" id="GO:0005524">
    <property type="term" value="F:ATP binding"/>
    <property type="evidence" value="ECO:0007669"/>
    <property type="project" value="UniProtKB-KW"/>
</dbReference>
<dbReference type="InterPro" id="IPR037171">
    <property type="entry name" value="NagB/RpiA_transferase-like"/>
</dbReference>
<reference evidence="6" key="1">
    <citation type="submission" date="2021-01" db="EMBL/GenBank/DDBJ databases">
        <title>Modified the classification status of verrucomicrobia.</title>
        <authorList>
            <person name="Feng X."/>
        </authorList>
    </citation>
    <scope>NUCLEOTIDE SEQUENCE</scope>
    <source>
        <strain evidence="6">JCM 18052</strain>
    </source>
</reference>
<dbReference type="PANTHER" id="PTHR23407">
    <property type="entry name" value="ATPASE INHIBITOR/5-FORMYLTETRAHYDROFOLATE CYCLO-LIGASE"/>
    <property type="match status" value="1"/>
</dbReference>
<keyword evidence="3 4" id="KW-0067">ATP-binding</keyword>
<comment type="cofactor">
    <cofactor evidence="5">
        <name>Mg(2+)</name>
        <dbReference type="ChEBI" id="CHEBI:18420"/>
    </cofactor>
</comment>
<keyword evidence="2 4" id="KW-0547">Nucleotide-binding</keyword>
<keyword evidence="6" id="KW-0436">Ligase</keyword>
<evidence type="ECO:0000256" key="2">
    <source>
        <dbReference type="ARBA" id="ARBA00022741"/>
    </source>
</evidence>
<feature type="binding site" evidence="4">
    <location>
        <begin position="128"/>
        <end position="136"/>
    </location>
    <ligand>
        <name>ATP</name>
        <dbReference type="ChEBI" id="CHEBI:30616"/>
    </ligand>
</feature>
<comment type="caution">
    <text evidence="6">The sequence shown here is derived from an EMBL/GenBank/DDBJ whole genome shotgun (WGS) entry which is preliminary data.</text>
</comment>
<dbReference type="GO" id="GO:0035999">
    <property type="term" value="P:tetrahydrofolate interconversion"/>
    <property type="evidence" value="ECO:0007669"/>
    <property type="project" value="TreeGrafter"/>
</dbReference>
<dbReference type="GO" id="GO:0046872">
    <property type="term" value="F:metal ion binding"/>
    <property type="evidence" value="ECO:0007669"/>
    <property type="project" value="UniProtKB-KW"/>
</dbReference>
<dbReference type="RefSeq" id="WP_200352639.1">
    <property type="nucleotide sequence ID" value="NZ_BAABHZ010000001.1"/>
</dbReference>
<sequence>MTIPDPAPTKHELRSRMRQLLRARAPSAPGVFTELREWLSVRPELQTIAVYSPLPGEVDLSATIAALPEVRWVYPRVAGEHLSFHMGGDLVPGSFGILEPAENAGEIPVLEIDAFLCPGLAFDKRGGRLGRGRGFYDRVLANARPDSLNIGVCHDFQMVDDTFSEPHDVFMDKVFEYRT</sequence>
<dbReference type="PANTHER" id="PTHR23407:SF1">
    <property type="entry name" value="5-FORMYLTETRAHYDROFOLATE CYCLO-LIGASE"/>
    <property type="match status" value="1"/>
</dbReference>
<gene>
    <name evidence="6" type="ORF">JIN84_18945</name>
</gene>
<dbReference type="Pfam" id="PF01812">
    <property type="entry name" value="5-FTHF_cyc-lig"/>
    <property type="match status" value="1"/>
</dbReference>
<dbReference type="AlphaFoldDB" id="A0A934VDM1"/>
<dbReference type="EMBL" id="JAENIK010000012">
    <property type="protein sequence ID" value="MBK1817704.1"/>
    <property type="molecule type" value="Genomic_DNA"/>
</dbReference>